<gene>
    <name evidence="7" type="ORF">AZ468_11880</name>
    <name evidence="8" type="ORF">HOO69_00795</name>
    <name evidence="6" type="ORF">OPW20_18640</name>
</gene>
<dbReference type="Proteomes" id="UP001150001">
    <property type="component" value="Unassembled WGS sequence"/>
</dbReference>
<dbReference type="GO" id="GO:0044096">
    <property type="term" value="C:type IV pilus"/>
    <property type="evidence" value="ECO:0007669"/>
    <property type="project" value="TreeGrafter"/>
</dbReference>
<dbReference type="EMBL" id="JAPFIT010000020">
    <property type="protein sequence ID" value="MDC5742092.1"/>
    <property type="molecule type" value="Genomic_DNA"/>
</dbReference>
<dbReference type="GeneID" id="78076402"/>
<dbReference type="Pfam" id="PF00114">
    <property type="entry name" value="Pilin"/>
    <property type="match status" value="1"/>
</dbReference>
<name>A0A178JAH3_9VIBR</name>
<comment type="subunit">
    <text evidence="2">The pili are polar flexible filaments of about 5.4 nanometers diameter and 2.5 micrometers average length; they consist of only a single polypeptide chain arranged in a helical configuration of five subunits per turn in the assembled pilus.</text>
</comment>
<keyword evidence="11" id="KW-1185">Reference proteome</keyword>
<keyword evidence="5" id="KW-0472">Membrane</keyword>
<evidence type="ECO:0000256" key="3">
    <source>
        <dbReference type="ARBA" id="ARBA00022481"/>
    </source>
</evidence>
<protein>
    <submittedName>
        <fullName evidence="6">Pilin</fullName>
    </submittedName>
    <submittedName>
        <fullName evidence="7">Pilus assembly protein PilA</fullName>
    </submittedName>
</protein>
<evidence type="ECO:0000313" key="9">
    <source>
        <dbReference type="Proteomes" id="UP000094761"/>
    </source>
</evidence>
<dbReference type="InterPro" id="IPR000983">
    <property type="entry name" value="Bac_GSPG_pilin"/>
</dbReference>
<evidence type="ECO:0000313" key="6">
    <source>
        <dbReference type="EMBL" id="MDC5742092.1"/>
    </source>
</evidence>
<evidence type="ECO:0000256" key="4">
    <source>
        <dbReference type="RuleBase" id="RU000389"/>
    </source>
</evidence>
<comment type="similarity">
    <text evidence="1 4">Belongs to the N-Me-Phe pilin family.</text>
</comment>
<dbReference type="EMBL" id="LUAX01000003">
    <property type="protein sequence ID" value="OAM99173.1"/>
    <property type="molecule type" value="Genomic_DNA"/>
</dbReference>
<accession>A0A178JAH3</accession>
<dbReference type="InterPro" id="IPR012902">
    <property type="entry name" value="N_methyl_site"/>
</dbReference>
<evidence type="ECO:0000256" key="5">
    <source>
        <dbReference type="SAM" id="Phobius"/>
    </source>
</evidence>
<dbReference type="EMBL" id="CP053541">
    <property type="protein sequence ID" value="QJY35227.1"/>
    <property type="molecule type" value="Genomic_DNA"/>
</dbReference>
<feature type="transmembrane region" description="Helical" evidence="5">
    <location>
        <begin position="12"/>
        <end position="35"/>
    </location>
</feature>
<dbReference type="PANTHER" id="PTHR30093">
    <property type="entry name" value="GENERAL SECRETION PATHWAY PROTEIN G"/>
    <property type="match status" value="1"/>
</dbReference>
<dbReference type="SUPFAM" id="SSF54523">
    <property type="entry name" value="Pili subunits"/>
    <property type="match status" value="1"/>
</dbReference>
<evidence type="ECO:0000256" key="1">
    <source>
        <dbReference type="ARBA" id="ARBA00005233"/>
    </source>
</evidence>
<reference evidence="7 9" key="1">
    <citation type="submission" date="2016-03" db="EMBL/GenBank/DDBJ databases">
        <title>Draft genome sequence of the Vibrio tubiashii subs. europaeus.</title>
        <authorList>
            <person name="Spinard E."/>
            <person name="Dubert J."/>
            <person name="Nelson D.R."/>
            <person name="Barja J.L."/>
        </authorList>
    </citation>
    <scope>NUCLEOTIDE SEQUENCE [LARGE SCALE GENOMIC DNA]</scope>
    <source>
        <strain evidence="9">PP-638</strain>
        <strain evidence="7">PP2-638</strain>
    </source>
</reference>
<dbReference type="OrthoDB" id="5918848at2"/>
<keyword evidence="5" id="KW-1133">Transmembrane helix</keyword>
<dbReference type="RefSeq" id="WP_069667590.1">
    <property type="nucleotide sequence ID" value="NZ_CP053541.1"/>
</dbReference>
<dbReference type="GO" id="GO:0015627">
    <property type="term" value="C:type II protein secretion system complex"/>
    <property type="evidence" value="ECO:0007669"/>
    <property type="project" value="InterPro"/>
</dbReference>
<evidence type="ECO:0000313" key="8">
    <source>
        <dbReference type="EMBL" id="QJY35227.1"/>
    </source>
</evidence>
<keyword evidence="4" id="KW-0281">Fimbrium</keyword>
<keyword evidence="5" id="KW-0812">Transmembrane</keyword>
<reference evidence="8 10" key="2">
    <citation type="submission" date="2020-05" db="EMBL/GenBank/DDBJ databases">
        <title>First description outside Europe of the emergent pathogen for shellfish aquaculture Vibrio europaeus.</title>
        <authorList>
            <person name="Dubert J."/>
            <person name="Rojas R."/>
        </authorList>
    </citation>
    <scope>NUCLEOTIDE SEQUENCE [LARGE SCALE GENOMIC DNA]</scope>
    <source>
        <strain evidence="8 10">NPI-1</strain>
    </source>
</reference>
<dbReference type="PANTHER" id="PTHR30093:SF34">
    <property type="entry name" value="PREPILIN PEPTIDASE-DEPENDENT PROTEIN D"/>
    <property type="match status" value="1"/>
</dbReference>
<sequence length="144" mass="14567">MQSSQSSKAKGFTLIELMIVVAIIGVLASISIPAYQDYVRKSEAASALATLKSLITPAEVFYQENGTASAAALSNLGIDSGANNLGTIASAITGTGSAAVPTLKFTFDSDSSMGSSDTITYSRDPSTGWSCAKAGAVPSLDGCS</sequence>
<dbReference type="GO" id="GO:0015628">
    <property type="term" value="P:protein secretion by the type II secretion system"/>
    <property type="evidence" value="ECO:0007669"/>
    <property type="project" value="InterPro"/>
</dbReference>
<dbReference type="Pfam" id="PF07963">
    <property type="entry name" value="N_methyl"/>
    <property type="match status" value="1"/>
</dbReference>
<dbReference type="Proteomes" id="UP000094761">
    <property type="component" value="Unassembled WGS sequence"/>
</dbReference>
<keyword evidence="3" id="KW-0488">Methylation</keyword>
<dbReference type="NCBIfam" id="TIGR02532">
    <property type="entry name" value="IV_pilin_GFxxxE"/>
    <property type="match status" value="1"/>
</dbReference>
<evidence type="ECO:0000313" key="10">
    <source>
        <dbReference type="Proteomes" id="UP000501443"/>
    </source>
</evidence>
<dbReference type="GO" id="GO:0007155">
    <property type="term" value="P:cell adhesion"/>
    <property type="evidence" value="ECO:0007669"/>
    <property type="project" value="InterPro"/>
</dbReference>
<evidence type="ECO:0000313" key="7">
    <source>
        <dbReference type="EMBL" id="OAM99173.1"/>
    </source>
</evidence>
<evidence type="ECO:0000313" key="11">
    <source>
        <dbReference type="Proteomes" id="UP001150001"/>
    </source>
</evidence>
<dbReference type="GO" id="GO:0043107">
    <property type="term" value="P:type IV pilus-dependent motility"/>
    <property type="evidence" value="ECO:0007669"/>
    <property type="project" value="TreeGrafter"/>
</dbReference>
<dbReference type="Gene3D" id="3.30.700.10">
    <property type="entry name" value="Glycoprotein, Type 4 Pilin"/>
    <property type="match status" value="1"/>
</dbReference>
<dbReference type="PRINTS" id="PR00813">
    <property type="entry name" value="BCTERIALGSPG"/>
</dbReference>
<dbReference type="AlphaFoldDB" id="A0A178JAH3"/>
<dbReference type="InterPro" id="IPR045584">
    <property type="entry name" value="Pilin-like"/>
</dbReference>
<proteinExistence type="inferred from homology"/>
<dbReference type="InterPro" id="IPR001082">
    <property type="entry name" value="Pilin"/>
</dbReference>
<reference evidence="6" key="3">
    <citation type="submission" date="2022-11" db="EMBL/GenBank/DDBJ databases">
        <title>Role of the vibriolysin VemA secreted by the emergent pathogen Vibrio europaeus in the colonization of Manila clam mucus.</title>
        <authorList>
            <person name="Martinez C."/>
            <person name="Rodriguez S."/>
            <person name="Vences A."/>
            <person name="Barja J.L."/>
            <person name="Toranzo A.E."/>
            <person name="Dubert J."/>
        </authorList>
    </citation>
    <scope>NUCLEOTIDE SEQUENCE</scope>
    <source>
        <strain evidence="6">3454</strain>
    </source>
</reference>
<organism evidence="7 9">
    <name type="scientific">Vibrio europaeus</name>
    <dbReference type="NCBI Taxonomy" id="300876"/>
    <lineage>
        <taxon>Bacteria</taxon>
        <taxon>Pseudomonadati</taxon>
        <taxon>Pseudomonadota</taxon>
        <taxon>Gammaproteobacteria</taxon>
        <taxon>Vibrionales</taxon>
        <taxon>Vibrionaceae</taxon>
        <taxon>Vibrio</taxon>
        <taxon>Vibrio oreintalis group</taxon>
    </lineage>
</organism>
<dbReference type="PROSITE" id="PS00409">
    <property type="entry name" value="PROKAR_NTER_METHYL"/>
    <property type="match status" value="1"/>
</dbReference>
<evidence type="ECO:0000256" key="2">
    <source>
        <dbReference type="ARBA" id="ARBA00011156"/>
    </source>
</evidence>
<dbReference type="Proteomes" id="UP000501443">
    <property type="component" value="Chromosome 1"/>
</dbReference>